<dbReference type="InterPro" id="IPR011992">
    <property type="entry name" value="EF-hand-dom_pair"/>
</dbReference>
<proteinExistence type="predicted"/>
<protein>
    <submittedName>
        <fullName evidence="6">EF-hand protein</fullName>
    </submittedName>
</protein>
<feature type="domain" description="EF-hand" evidence="5">
    <location>
        <begin position="814"/>
        <end position="849"/>
    </location>
</feature>
<keyword evidence="1" id="KW-0479">Metal-binding</keyword>
<dbReference type="InterPro" id="IPR002048">
    <property type="entry name" value="EF_hand_dom"/>
</dbReference>
<dbReference type="AlphaFoldDB" id="I7M2T2"/>
<dbReference type="Pfam" id="PF13202">
    <property type="entry name" value="EF-hand_5"/>
    <property type="match status" value="2"/>
</dbReference>
<organism evidence="6 7">
    <name type="scientific">Tetrahymena thermophila (strain SB210)</name>
    <dbReference type="NCBI Taxonomy" id="312017"/>
    <lineage>
        <taxon>Eukaryota</taxon>
        <taxon>Sar</taxon>
        <taxon>Alveolata</taxon>
        <taxon>Ciliophora</taxon>
        <taxon>Intramacronucleata</taxon>
        <taxon>Oligohymenophorea</taxon>
        <taxon>Hymenostomatida</taxon>
        <taxon>Tetrahymenina</taxon>
        <taxon>Tetrahymenidae</taxon>
        <taxon>Tetrahymena</taxon>
    </lineage>
</organism>
<dbReference type="OrthoDB" id="26525at2759"/>
<dbReference type="PANTHER" id="PTHR34524:SF6">
    <property type="entry name" value="CALCYPHOSINE LIKE"/>
    <property type="match status" value="1"/>
</dbReference>
<evidence type="ECO:0000313" key="6">
    <source>
        <dbReference type="EMBL" id="EAS01251.2"/>
    </source>
</evidence>
<dbReference type="PROSITE" id="PS50222">
    <property type="entry name" value="EF_HAND_2"/>
    <property type="match status" value="8"/>
</dbReference>
<accession>I7M2T2</accession>
<dbReference type="PROSITE" id="PS00018">
    <property type="entry name" value="EF_HAND_1"/>
    <property type="match status" value="3"/>
</dbReference>
<dbReference type="PANTHER" id="PTHR34524">
    <property type="entry name" value="CALCYPHOSIN"/>
    <property type="match status" value="1"/>
</dbReference>
<dbReference type="InParanoid" id="I7M2T2"/>
<feature type="domain" description="EF-hand" evidence="5">
    <location>
        <begin position="572"/>
        <end position="607"/>
    </location>
</feature>
<dbReference type="InterPro" id="IPR018247">
    <property type="entry name" value="EF_Hand_1_Ca_BS"/>
</dbReference>
<evidence type="ECO:0000256" key="3">
    <source>
        <dbReference type="ARBA" id="ARBA00022837"/>
    </source>
</evidence>
<feature type="coiled-coil region" evidence="4">
    <location>
        <begin position="930"/>
        <end position="957"/>
    </location>
</feature>
<dbReference type="Gene3D" id="1.10.238.10">
    <property type="entry name" value="EF-hand"/>
    <property type="match status" value="5"/>
</dbReference>
<name>I7M2T2_TETTS</name>
<feature type="domain" description="EF-hand" evidence="5">
    <location>
        <begin position="506"/>
        <end position="541"/>
    </location>
</feature>
<dbReference type="EMBL" id="GG662603">
    <property type="protein sequence ID" value="EAS01251.2"/>
    <property type="molecule type" value="Genomic_DNA"/>
</dbReference>
<keyword evidence="4" id="KW-0175">Coiled coil</keyword>
<gene>
    <name evidence="6" type="ORF">TTHERM_00147620</name>
</gene>
<dbReference type="Proteomes" id="UP000009168">
    <property type="component" value="Unassembled WGS sequence"/>
</dbReference>
<keyword evidence="7" id="KW-1185">Reference proteome</keyword>
<dbReference type="RefSeq" id="XP_001021496.2">
    <property type="nucleotide sequence ID" value="XM_001021496.2"/>
</dbReference>
<keyword evidence="3" id="KW-0106">Calcium</keyword>
<dbReference type="GO" id="GO:0005509">
    <property type="term" value="F:calcium ion binding"/>
    <property type="evidence" value="ECO:0007669"/>
    <property type="project" value="InterPro"/>
</dbReference>
<feature type="domain" description="EF-hand" evidence="5">
    <location>
        <begin position="716"/>
        <end position="751"/>
    </location>
</feature>
<dbReference type="SUPFAM" id="SSF47473">
    <property type="entry name" value="EF-hand"/>
    <property type="match status" value="4"/>
</dbReference>
<keyword evidence="2" id="KW-0677">Repeat</keyword>
<feature type="domain" description="EF-hand" evidence="5">
    <location>
        <begin position="424"/>
        <end position="451"/>
    </location>
</feature>
<evidence type="ECO:0000256" key="4">
    <source>
        <dbReference type="SAM" id="Coils"/>
    </source>
</evidence>
<evidence type="ECO:0000259" key="5">
    <source>
        <dbReference type="PROSITE" id="PS50222"/>
    </source>
</evidence>
<dbReference type="PROSITE" id="PS50096">
    <property type="entry name" value="IQ"/>
    <property type="match status" value="1"/>
</dbReference>
<dbReference type="SMART" id="SM00054">
    <property type="entry name" value="EFh"/>
    <property type="match status" value="9"/>
</dbReference>
<dbReference type="InterPro" id="IPR051581">
    <property type="entry name" value="Ca-bind"/>
</dbReference>
<feature type="domain" description="EF-hand" evidence="5">
    <location>
        <begin position="172"/>
        <end position="207"/>
    </location>
</feature>
<evidence type="ECO:0000256" key="2">
    <source>
        <dbReference type="ARBA" id="ARBA00022737"/>
    </source>
</evidence>
<dbReference type="Pfam" id="PF13499">
    <property type="entry name" value="EF-hand_7"/>
    <property type="match status" value="2"/>
</dbReference>
<feature type="domain" description="EF-hand" evidence="5">
    <location>
        <begin position="608"/>
        <end position="643"/>
    </location>
</feature>
<evidence type="ECO:0000256" key="1">
    <source>
        <dbReference type="ARBA" id="ARBA00022723"/>
    </source>
</evidence>
<dbReference type="GeneID" id="7844933"/>
<evidence type="ECO:0000313" key="7">
    <source>
        <dbReference type="Proteomes" id="UP000009168"/>
    </source>
</evidence>
<reference evidence="7" key="1">
    <citation type="journal article" date="2006" name="PLoS Biol.">
        <title>Macronuclear genome sequence of the ciliate Tetrahymena thermophila, a model eukaryote.</title>
        <authorList>
            <person name="Eisen J.A."/>
            <person name="Coyne R.S."/>
            <person name="Wu M."/>
            <person name="Wu D."/>
            <person name="Thiagarajan M."/>
            <person name="Wortman J.R."/>
            <person name="Badger J.H."/>
            <person name="Ren Q."/>
            <person name="Amedeo P."/>
            <person name="Jones K.M."/>
            <person name="Tallon L.J."/>
            <person name="Delcher A.L."/>
            <person name="Salzberg S.L."/>
            <person name="Silva J.C."/>
            <person name="Haas B.J."/>
            <person name="Majoros W.H."/>
            <person name="Farzad M."/>
            <person name="Carlton J.M."/>
            <person name="Smith R.K. Jr."/>
            <person name="Garg J."/>
            <person name="Pearlman R.E."/>
            <person name="Karrer K.M."/>
            <person name="Sun L."/>
            <person name="Manning G."/>
            <person name="Elde N.C."/>
            <person name="Turkewitz A.P."/>
            <person name="Asai D.J."/>
            <person name="Wilkes D.E."/>
            <person name="Wang Y."/>
            <person name="Cai H."/>
            <person name="Collins K."/>
            <person name="Stewart B.A."/>
            <person name="Lee S.R."/>
            <person name="Wilamowska K."/>
            <person name="Weinberg Z."/>
            <person name="Ruzzo W.L."/>
            <person name="Wloga D."/>
            <person name="Gaertig J."/>
            <person name="Frankel J."/>
            <person name="Tsao C.-C."/>
            <person name="Gorovsky M.A."/>
            <person name="Keeling P.J."/>
            <person name="Waller R.F."/>
            <person name="Patron N.J."/>
            <person name="Cherry J.M."/>
            <person name="Stover N.A."/>
            <person name="Krieger C.J."/>
            <person name="del Toro C."/>
            <person name="Ryder H.F."/>
            <person name="Williamson S.C."/>
            <person name="Barbeau R.A."/>
            <person name="Hamilton E.P."/>
            <person name="Orias E."/>
        </authorList>
    </citation>
    <scope>NUCLEOTIDE SEQUENCE [LARGE SCALE GENOMIC DNA]</scope>
    <source>
        <strain evidence="7">SB210</strain>
    </source>
</reference>
<dbReference type="KEGG" id="tet:TTHERM_00147620"/>
<sequence length="1042" mass="120703">MKKEKTIEDYRAAVIALKKQYKSQADNYQQLQNEVKKLEPNTNKHFSIFEYLKKAQKLTQNVTKMQSLIRGGLCRKKIKQIRERIQNGNKAKSQQEKYLEYVQNDNYELDGILVEMNNALKAQYGLNFIMVFRIVDKKAQGSVLAHDFENFLLKFVSLNQGNNNSSPSSQSITQENIKKLINSLDKNKSGYISFDKFLNVLEKSRQAEGYTQSQYKQSQLSLHLENAIKKILELCEFQGLTPEQFFRQYATNNPQYMNKDSLFQVLNDPNNQIGKLTKEENTAINIVFNLDHTYFIKKLDFLSYVLPVLRRAKAQSKSKVSLSQASRSLSSLNIMSRISLQSKQSKQSKGEKSVNISQSLENTDEKVQEIIQKMFQTKPLHIFLENILLTINSNKTFLTTDDISHHFDQYLGENAISYKEKGLVFRAIDKDGNGNLEMDELVTFFVQQSKKIQLSLNTFLIMQAKMLEVDGEDTVSYFKEIGLDVSEKDKIDLQTFHSTFGAAIGLDEDNINRMFLEIDKQKEGKISVKELIKIIDSFRGDTQQLLSKTQEDNLVQKKIKMIEDLKIQLEIKAKLSIQKLWAKADQENKGYVTLYELKTAIQNVLPEMKNSQIIKILQFIDVNDNSIIDKQEFELAFMNTQNDLMKAKNPQNQQNSNQKIGDSNTIENKEYYLQILKNVIVQNNLTPLQFFEQADVDKSGDISLVELKAILSKLSVDLSILIKLMKIFDKNSDGCISYQEFVQEIGEKIDIQRPSQKINSLLVVKKEVIEDPRADLDIRNKLNEYGEEKPYELKEALLSLGKFLMARSQKYNGDSKKAYEELFKEFDQNTDMVLSRAEFIQGLDLYNNELNLTDRQKIRLMMTADQNKDNKIDMKEFISFITNQVYKIEAQDSESEKGKRIERFKEKLKQQGGFTVEVSTQKEFVFEKMHKFLLKNLQNLLEKKQLEKEDASNIDKEALGRKVLQILNLASQEKIDEKISTNKIGEILISNTYQFELNNEDITYLMQTFSDEFKDQVIEFTKPKKSVQISKQTLAYLNVEED</sequence>
<feature type="domain" description="EF-hand" evidence="5">
    <location>
        <begin position="852"/>
        <end position="887"/>
    </location>
</feature>
<dbReference type="CDD" id="cd00051">
    <property type="entry name" value="EFh"/>
    <property type="match status" value="1"/>
</dbReference>